<keyword evidence="2" id="KW-0121">Carboxypeptidase</keyword>
<feature type="non-terminal residue" evidence="6">
    <location>
        <position position="1"/>
    </location>
</feature>
<comment type="similarity">
    <text evidence="1">Belongs to the peptidase S10 family.</text>
</comment>
<keyword evidence="5" id="KW-0325">Glycoprotein</keyword>
<dbReference type="GO" id="GO:0004185">
    <property type="term" value="F:serine-type carboxypeptidase activity"/>
    <property type="evidence" value="ECO:0007669"/>
    <property type="project" value="InterPro"/>
</dbReference>
<accession>A0A2N5TQS0</accession>
<dbReference type="AlphaFoldDB" id="A0A2N5TQS0"/>
<reference evidence="6 7" key="1">
    <citation type="submission" date="2017-11" db="EMBL/GenBank/DDBJ databases">
        <title>De novo assembly and phasing of dikaryotic genomes from two isolates of Puccinia coronata f. sp. avenae, the causal agent of oat crown rust.</title>
        <authorList>
            <person name="Miller M.E."/>
            <person name="Zhang Y."/>
            <person name="Omidvar V."/>
            <person name="Sperschneider J."/>
            <person name="Schwessinger B."/>
            <person name="Raley C."/>
            <person name="Palmer J.M."/>
            <person name="Garnica D."/>
            <person name="Upadhyaya N."/>
            <person name="Rathjen J."/>
            <person name="Taylor J.M."/>
            <person name="Park R.F."/>
            <person name="Dodds P.N."/>
            <person name="Hirsch C.D."/>
            <person name="Kianian S.F."/>
            <person name="Figueroa M."/>
        </authorList>
    </citation>
    <scope>NUCLEOTIDE SEQUENCE [LARGE SCALE GENOMIC DNA]</scope>
    <source>
        <strain evidence="6">12NC29</strain>
    </source>
</reference>
<comment type="caution">
    <text evidence="6">The sequence shown here is derived from an EMBL/GenBank/DDBJ whole genome shotgun (WGS) entry which is preliminary data.</text>
</comment>
<gene>
    <name evidence="6" type="ORF">PCANC_23664</name>
</gene>
<protein>
    <submittedName>
        <fullName evidence="6">Uncharacterized protein</fullName>
    </submittedName>
</protein>
<keyword evidence="3" id="KW-0645">Protease</keyword>
<dbReference type="STRING" id="200324.A0A2N5TQS0"/>
<evidence type="ECO:0000256" key="1">
    <source>
        <dbReference type="ARBA" id="ARBA00009431"/>
    </source>
</evidence>
<dbReference type="InterPro" id="IPR029058">
    <property type="entry name" value="AB_hydrolase_fold"/>
</dbReference>
<evidence type="ECO:0000313" key="7">
    <source>
        <dbReference type="Proteomes" id="UP000235388"/>
    </source>
</evidence>
<proteinExistence type="inferred from homology"/>
<dbReference type="SUPFAM" id="SSF53474">
    <property type="entry name" value="alpha/beta-Hydrolases"/>
    <property type="match status" value="1"/>
</dbReference>
<evidence type="ECO:0000313" key="6">
    <source>
        <dbReference type="EMBL" id="PLW27826.1"/>
    </source>
</evidence>
<dbReference type="Proteomes" id="UP000235388">
    <property type="component" value="Unassembled WGS sequence"/>
</dbReference>
<dbReference type="OrthoDB" id="443318at2759"/>
<evidence type="ECO:0000256" key="3">
    <source>
        <dbReference type="ARBA" id="ARBA00022670"/>
    </source>
</evidence>
<dbReference type="InterPro" id="IPR001563">
    <property type="entry name" value="Peptidase_S10"/>
</dbReference>
<evidence type="ECO:0000256" key="5">
    <source>
        <dbReference type="ARBA" id="ARBA00023180"/>
    </source>
</evidence>
<sequence>NMTWGNAQGFRKPINTDFIVKDQGSTGRFATERGLTFVEVEKAGHMVPQYQPQAAFQILQFLLGQVESPSASWPPA</sequence>
<organism evidence="6 7">
    <name type="scientific">Puccinia coronata f. sp. avenae</name>
    <dbReference type="NCBI Taxonomy" id="200324"/>
    <lineage>
        <taxon>Eukaryota</taxon>
        <taxon>Fungi</taxon>
        <taxon>Dikarya</taxon>
        <taxon>Basidiomycota</taxon>
        <taxon>Pucciniomycotina</taxon>
        <taxon>Pucciniomycetes</taxon>
        <taxon>Pucciniales</taxon>
        <taxon>Pucciniaceae</taxon>
        <taxon>Puccinia</taxon>
    </lineage>
</organism>
<name>A0A2N5TQS0_9BASI</name>
<evidence type="ECO:0000256" key="2">
    <source>
        <dbReference type="ARBA" id="ARBA00022645"/>
    </source>
</evidence>
<dbReference type="Gene3D" id="3.40.50.1820">
    <property type="entry name" value="alpha/beta hydrolase"/>
    <property type="match status" value="1"/>
</dbReference>
<dbReference type="EMBL" id="PGCJ01000469">
    <property type="protein sequence ID" value="PLW27826.1"/>
    <property type="molecule type" value="Genomic_DNA"/>
</dbReference>
<keyword evidence="7" id="KW-1185">Reference proteome</keyword>
<evidence type="ECO:0000256" key="4">
    <source>
        <dbReference type="ARBA" id="ARBA00022801"/>
    </source>
</evidence>
<dbReference type="GO" id="GO:0006508">
    <property type="term" value="P:proteolysis"/>
    <property type="evidence" value="ECO:0007669"/>
    <property type="project" value="UniProtKB-KW"/>
</dbReference>
<dbReference type="Pfam" id="PF00450">
    <property type="entry name" value="Peptidase_S10"/>
    <property type="match status" value="1"/>
</dbReference>
<keyword evidence="4" id="KW-0378">Hydrolase</keyword>